<feature type="domain" description="PDZ" evidence="2">
    <location>
        <begin position="309"/>
        <end position="398"/>
    </location>
</feature>
<evidence type="ECO:0000256" key="1">
    <source>
        <dbReference type="SAM" id="SignalP"/>
    </source>
</evidence>
<sequence length="412" mass="46497">MRNLLILFALGFSIQTFAQNPLGFSFEDGKQYVEMSFKDESNLIVIPILVNGEGPFNFILDTGSESGMIFDRFVISENNLVNARTVPIYAQDGNKVTDLLVANNIDIQMKGINGEQQSMLVLEKNSINIENILGVQAHGVLGSELFNRFVVEIDYKNEKLRLYEPSKFKAPKGYQKVDIKVRDFRPYIAASVKQKGQKKLDINLLIDTGASSALFLDEQRNENIVLPEKTVEHALGSSLSGIMEGQVGRIKRFKFGRNFNFKRVVTSYPDDWQVKSVVGMKGRELTRSGTIGSDILSRFSVIFDYHNSVVYLKKTKEYRNPFKFNTAGFTFISKGEESKQFFVSRIIPDSPADAAGIQPDDEIISIEGKPIFFYSFPDINGFLRGEEGSKLSIVIKRKGELYKKDLVLKKLI</sequence>
<evidence type="ECO:0000313" key="3">
    <source>
        <dbReference type="EMBL" id="OEK07059.1"/>
    </source>
</evidence>
<dbReference type="Pfam" id="PF17820">
    <property type="entry name" value="PDZ_6"/>
    <property type="match status" value="1"/>
</dbReference>
<feature type="signal peptide" evidence="1">
    <location>
        <begin position="1"/>
        <end position="18"/>
    </location>
</feature>
<dbReference type="Pfam" id="PF13650">
    <property type="entry name" value="Asp_protease_2"/>
    <property type="match status" value="1"/>
</dbReference>
<dbReference type="SMART" id="SM00228">
    <property type="entry name" value="PDZ"/>
    <property type="match status" value="1"/>
</dbReference>
<comment type="caution">
    <text evidence="3">The sequence shown here is derived from an EMBL/GenBank/DDBJ whole genome shotgun (WGS) entry which is preliminary data.</text>
</comment>
<dbReference type="InterPro" id="IPR021109">
    <property type="entry name" value="Peptidase_aspartic_dom_sf"/>
</dbReference>
<name>A0A1E5T6Q7_9BACT</name>
<feature type="chain" id="PRO_5009186061" description="PDZ domain-containing protein" evidence="1">
    <location>
        <begin position="19"/>
        <end position="412"/>
    </location>
</feature>
<protein>
    <recommendedName>
        <fullName evidence="2">PDZ domain-containing protein</fullName>
    </recommendedName>
</protein>
<dbReference type="SUPFAM" id="SSF50156">
    <property type="entry name" value="PDZ domain-like"/>
    <property type="match status" value="1"/>
</dbReference>
<dbReference type="RefSeq" id="WP_069834371.1">
    <property type="nucleotide sequence ID" value="NZ_MDGQ01000003.1"/>
</dbReference>
<accession>A0A1E5T6Q7</accession>
<proteinExistence type="predicted"/>
<keyword evidence="1" id="KW-0732">Signal</keyword>
<dbReference type="AlphaFoldDB" id="A0A1E5T6Q7"/>
<evidence type="ECO:0000259" key="2">
    <source>
        <dbReference type="PROSITE" id="PS50106"/>
    </source>
</evidence>
<organism evidence="3 4">
    <name type="scientific">Roseivirga misakiensis</name>
    <dbReference type="NCBI Taxonomy" id="1563681"/>
    <lineage>
        <taxon>Bacteria</taxon>
        <taxon>Pseudomonadati</taxon>
        <taxon>Bacteroidota</taxon>
        <taxon>Cytophagia</taxon>
        <taxon>Cytophagales</taxon>
        <taxon>Roseivirgaceae</taxon>
        <taxon>Roseivirga</taxon>
    </lineage>
</organism>
<dbReference type="Proteomes" id="UP000095552">
    <property type="component" value="Unassembled WGS sequence"/>
</dbReference>
<evidence type="ECO:0000313" key="4">
    <source>
        <dbReference type="Proteomes" id="UP000095552"/>
    </source>
</evidence>
<dbReference type="Gene3D" id="2.40.70.10">
    <property type="entry name" value="Acid Proteases"/>
    <property type="match status" value="2"/>
</dbReference>
<gene>
    <name evidence="3" type="ORF">BFP71_05220</name>
</gene>
<dbReference type="InterPro" id="IPR036034">
    <property type="entry name" value="PDZ_sf"/>
</dbReference>
<reference evidence="3 4" key="1">
    <citation type="submission" date="2016-08" db="EMBL/GenBank/DDBJ databases">
        <title>Draft genome of Fabibacter sp. strain SK-8.</title>
        <authorList>
            <person name="Wong S.-K."/>
            <person name="Hamasaki K."/>
            <person name="Yoshizawa S."/>
        </authorList>
    </citation>
    <scope>NUCLEOTIDE SEQUENCE [LARGE SCALE GENOMIC DNA]</scope>
    <source>
        <strain evidence="3 4">SK-8</strain>
    </source>
</reference>
<dbReference type="InterPro" id="IPR001478">
    <property type="entry name" value="PDZ"/>
</dbReference>
<dbReference type="InterPro" id="IPR041489">
    <property type="entry name" value="PDZ_6"/>
</dbReference>
<dbReference type="Gene3D" id="2.30.42.10">
    <property type="match status" value="1"/>
</dbReference>
<dbReference type="EMBL" id="MDGQ01000003">
    <property type="protein sequence ID" value="OEK07059.1"/>
    <property type="molecule type" value="Genomic_DNA"/>
</dbReference>
<dbReference type="STRING" id="1563681.BFP71_05220"/>
<dbReference type="PROSITE" id="PS50106">
    <property type="entry name" value="PDZ"/>
    <property type="match status" value="1"/>
</dbReference>
<keyword evidence="4" id="KW-1185">Reference proteome</keyword>